<accession>A0A6J6ENM0</accession>
<reference evidence="2" key="1">
    <citation type="submission" date="2020-05" db="EMBL/GenBank/DDBJ databases">
        <authorList>
            <person name="Chiriac C."/>
            <person name="Salcher M."/>
            <person name="Ghai R."/>
            <person name="Kavagutti S V."/>
        </authorList>
    </citation>
    <scope>NUCLEOTIDE SEQUENCE</scope>
</reference>
<dbReference type="AlphaFoldDB" id="A0A6J6ENM0"/>
<proteinExistence type="predicted"/>
<dbReference type="Pfam" id="PF19700">
    <property type="entry name" value="DUF6198"/>
    <property type="match status" value="1"/>
</dbReference>
<feature type="transmembrane region" description="Helical" evidence="1">
    <location>
        <begin position="107"/>
        <end position="126"/>
    </location>
</feature>
<gene>
    <name evidence="2" type="ORF">UFOPK1684_01112</name>
</gene>
<evidence type="ECO:0000256" key="1">
    <source>
        <dbReference type="SAM" id="Phobius"/>
    </source>
</evidence>
<organism evidence="2">
    <name type="scientific">freshwater metagenome</name>
    <dbReference type="NCBI Taxonomy" id="449393"/>
    <lineage>
        <taxon>unclassified sequences</taxon>
        <taxon>metagenomes</taxon>
        <taxon>ecological metagenomes</taxon>
    </lineage>
</organism>
<protein>
    <submittedName>
        <fullName evidence="2">Unannotated protein</fullName>
    </submittedName>
</protein>
<keyword evidence="1" id="KW-1133">Transmembrane helix</keyword>
<keyword evidence="1" id="KW-0472">Membrane</keyword>
<dbReference type="PANTHER" id="PTHR40078:SF1">
    <property type="entry name" value="INTEGRAL MEMBRANE PROTEIN"/>
    <property type="match status" value="1"/>
</dbReference>
<keyword evidence="1" id="KW-0812">Transmembrane</keyword>
<feature type="transmembrane region" description="Helical" evidence="1">
    <location>
        <begin position="52"/>
        <end position="71"/>
    </location>
</feature>
<sequence length="205" mass="22294">MPRALYYIRRWGQLFAGLFLFGFAAAMMLRSGLGVDPWTVFAEGIHIRWGFGIGWVIVITGVIVLLIWIPLRQKPGFGTIMNVLLLGPAMEVGLVLIETPASVVQRGFLFAAGLLMMGIASGLYIGARFGPGPRDGLMVGFNARFGWPMWAVRTVVEVTVLVIGWVLGGSFGVGTVIFALSIGTLAQRSIMVFRVPDYPMKSTGR</sequence>
<evidence type="ECO:0000313" key="2">
    <source>
        <dbReference type="EMBL" id="CAB4576999.1"/>
    </source>
</evidence>
<name>A0A6J6ENM0_9ZZZZ</name>
<dbReference type="PANTHER" id="PTHR40078">
    <property type="entry name" value="INTEGRAL MEMBRANE PROTEIN-RELATED"/>
    <property type="match status" value="1"/>
</dbReference>
<dbReference type="InterPro" id="IPR038750">
    <property type="entry name" value="YczE/YyaS-like"/>
</dbReference>
<dbReference type="EMBL" id="CAEZTM010000055">
    <property type="protein sequence ID" value="CAB4576999.1"/>
    <property type="molecule type" value="Genomic_DNA"/>
</dbReference>